<sequence>MNRQPGDDSHTEDTFDSLVGDLRTLRVNAGVLPYAEIARRIGRHRGQINGDGVTDAPARSTVYDAFRLGRSRLNAELVGEIVRALGEDEHSIQQWKIRCYRVQSTAEHDCERELVRVENHVESNTETEPAKPHRPRYIYVGAVMLLCALLNALGYALVGELHLALYLDMVGTATGAILLGPWCGVAIAILGNAFGILIHGPMALVFALVNVAGALVWGYGVRRPAWTATFTQFFRLNLLVAAVCTLVAVPLLMFGYHGGTGHESDQLTYTFTASGQNLLSAVLLSNGITSILDKLATGFIALAVIHACTSRIKAVDPDFSSPADNFLRFDLHSTIRRLSPVRIYSAVQARMPRTRTNHA</sequence>
<dbReference type="Proteomes" id="UP000234382">
    <property type="component" value="Unassembled WGS sequence"/>
</dbReference>
<dbReference type="Gene3D" id="1.10.1760.20">
    <property type="match status" value="1"/>
</dbReference>
<organism evidence="2 3">
    <name type="scientific">Brevibacterium iodinum ATCC 49514</name>
    <dbReference type="NCBI Taxonomy" id="1255616"/>
    <lineage>
        <taxon>Bacteria</taxon>
        <taxon>Bacillati</taxon>
        <taxon>Actinomycetota</taxon>
        <taxon>Actinomycetes</taxon>
        <taxon>Micrococcales</taxon>
        <taxon>Brevibacteriaceae</taxon>
        <taxon>Brevibacterium</taxon>
    </lineage>
</organism>
<feature type="transmembrane region" description="Helical" evidence="1">
    <location>
        <begin position="202"/>
        <end position="221"/>
    </location>
</feature>
<dbReference type="EMBL" id="FXYX01000017">
    <property type="protein sequence ID" value="SMX90810.1"/>
    <property type="molecule type" value="Genomic_DNA"/>
</dbReference>
<feature type="transmembrane region" description="Helical" evidence="1">
    <location>
        <begin position="233"/>
        <end position="254"/>
    </location>
</feature>
<keyword evidence="1" id="KW-0472">Membrane</keyword>
<feature type="transmembrane region" description="Helical" evidence="1">
    <location>
        <begin position="164"/>
        <end position="190"/>
    </location>
</feature>
<accession>A0A2H1JTI1</accession>
<evidence type="ECO:0000313" key="2">
    <source>
        <dbReference type="EMBL" id="SMX90810.1"/>
    </source>
</evidence>
<proteinExistence type="predicted"/>
<keyword evidence="3" id="KW-1185">Reference proteome</keyword>
<keyword evidence="1" id="KW-0812">Transmembrane</keyword>
<feature type="transmembrane region" description="Helical" evidence="1">
    <location>
        <begin position="137"/>
        <end position="158"/>
    </location>
</feature>
<dbReference type="RefSeq" id="WP_101546709.1">
    <property type="nucleotide sequence ID" value="NZ_FXYX01000017.1"/>
</dbReference>
<evidence type="ECO:0000256" key="1">
    <source>
        <dbReference type="SAM" id="Phobius"/>
    </source>
</evidence>
<evidence type="ECO:0000313" key="3">
    <source>
        <dbReference type="Proteomes" id="UP000234382"/>
    </source>
</evidence>
<dbReference type="AlphaFoldDB" id="A0A2H1JTI1"/>
<name>A0A2H1JTI1_9MICO</name>
<gene>
    <name evidence="2" type="ORF">BI49514_02339</name>
</gene>
<keyword evidence="1" id="KW-1133">Transmembrane helix</keyword>
<reference evidence="3" key="1">
    <citation type="submission" date="2017-03" db="EMBL/GenBank/DDBJ databases">
        <authorList>
            <person name="Monnet C."/>
        </authorList>
    </citation>
    <scope>NUCLEOTIDE SEQUENCE [LARGE SCALE GENOMIC DNA]</scope>
    <source>
        <strain evidence="3">ATCC 49514</strain>
    </source>
</reference>
<protein>
    <submittedName>
        <fullName evidence="2">Energy-coupling factor transport system substrate-specific component</fullName>
    </submittedName>
</protein>